<dbReference type="InterPro" id="IPR002470">
    <property type="entry name" value="Peptidase_S9A"/>
</dbReference>
<evidence type="ECO:0000256" key="4">
    <source>
        <dbReference type="SAM" id="SignalP"/>
    </source>
</evidence>
<comment type="caution">
    <text evidence="7">The sequence shown here is derived from an EMBL/GenBank/DDBJ whole genome shotgun (WGS) entry which is preliminary data.</text>
</comment>
<feature type="domain" description="Peptidase S9 prolyl oligopeptidase catalytic" evidence="5">
    <location>
        <begin position="449"/>
        <end position="658"/>
    </location>
</feature>
<dbReference type="InterPro" id="IPR023302">
    <property type="entry name" value="Pept_S9A_N"/>
</dbReference>
<keyword evidence="8" id="KW-1185">Reference proteome</keyword>
<gene>
    <name evidence="7" type="ORF">AWR36_010250</name>
</gene>
<dbReference type="SUPFAM" id="SSF82171">
    <property type="entry name" value="DPP6 N-terminal domain-like"/>
    <property type="match status" value="1"/>
</dbReference>
<name>A0ABX4HYG1_9GAMM</name>
<evidence type="ECO:0000256" key="2">
    <source>
        <dbReference type="ARBA" id="ARBA00022801"/>
    </source>
</evidence>
<dbReference type="Gene3D" id="2.120.10.30">
    <property type="entry name" value="TolB, C-terminal domain"/>
    <property type="match status" value="1"/>
</dbReference>
<dbReference type="RefSeq" id="WP_067084441.1">
    <property type="nucleotide sequence ID" value="NZ_LRFG02000003.1"/>
</dbReference>
<dbReference type="Gene3D" id="2.130.10.10">
    <property type="entry name" value="YVTN repeat-like/Quinoprotein amine dehydrogenase"/>
    <property type="match status" value="1"/>
</dbReference>
<protein>
    <submittedName>
        <fullName evidence="7">S9 family peptidase</fullName>
    </submittedName>
</protein>
<dbReference type="InterPro" id="IPR001375">
    <property type="entry name" value="Peptidase_S9_cat"/>
</dbReference>
<evidence type="ECO:0000256" key="3">
    <source>
        <dbReference type="ARBA" id="ARBA00022825"/>
    </source>
</evidence>
<keyword evidence="4" id="KW-0732">Signal</keyword>
<evidence type="ECO:0000256" key="1">
    <source>
        <dbReference type="ARBA" id="ARBA00022670"/>
    </source>
</evidence>
<dbReference type="PANTHER" id="PTHR42776">
    <property type="entry name" value="SERINE PEPTIDASE S9 FAMILY MEMBER"/>
    <property type="match status" value="1"/>
</dbReference>
<dbReference type="InterPro" id="IPR011042">
    <property type="entry name" value="6-blade_b-propeller_TolB-like"/>
</dbReference>
<dbReference type="PRINTS" id="PR00862">
    <property type="entry name" value="PROLIGOPTASE"/>
</dbReference>
<dbReference type="InterPro" id="IPR015943">
    <property type="entry name" value="WD40/YVTN_repeat-like_dom_sf"/>
</dbReference>
<dbReference type="Proteomes" id="UP000218427">
    <property type="component" value="Unassembled WGS sequence"/>
</dbReference>
<evidence type="ECO:0000313" key="8">
    <source>
        <dbReference type="Proteomes" id="UP000218427"/>
    </source>
</evidence>
<feature type="domain" description="Peptidase S9A N-terminal" evidence="6">
    <location>
        <begin position="105"/>
        <end position="372"/>
    </location>
</feature>
<dbReference type="Gene3D" id="3.40.50.1820">
    <property type="entry name" value="alpha/beta hydrolase"/>
    <property type="match status" value="1"/>
</dbReference>
<keyword evidence="2" id="KW-0378">Hydrolase</keyword>
<dbReference type="SUPFAM" id="SSF53474">
    <property type="entry name" value="alpha/beta-Hydrolases"/>
    <property type="match status" value="1"/>
</dbReference>
<dbReference type="InterPro" id="IPR029058">
    <property type="entry name" value="AB_hydrolase_fold"/>
</dbReference>
<sequence length="681" mass="75877">MNKQRLLATALVAVGLTWSAVSPAAVETRTLNNGNLVLEDIPPVPDQVADDLNRYQNVRSAAVLGWTEEGDSLYVSTRFGEVNQIHRVDRPGGARQQLTFFQEPVGQVEPRPQASQLAFTMDAGGSEDAQIFLFDTASGESRMLSDGESRNSAITWSPDGSLLAYQSTRRNGRSNDLWITRLSSDGHTSTLALESPDGSWWGPVSFSADNRRLLVQQYISSTNSLVHVLDIESGELQRVAGDSENQSRNYAADFDTDGNGIFYVSDRRGEFAQLVHRDLATGEERVITADIPWDVSTVVLSEDRRRGAFTVNENGMDQLYLIDPRSMRFRKVADMPIGVVGGLQFNSAGDKLALSINTPKTPTDTFVLNLRRNPLRHAELERWTRSEVGGLDTENFVEPELVQYPTFDEVNGQPRKIPAFVYRPRNAEGPVPVIISIHGGPEAQYRPYFSSTYQLWLEKLGAAVIAPNVRGSAGYGKTYVALDNGFKREDSVRDIGALLDWIETQPDLDADRVAVFGGSYGGYMVLASAMHYSDRLRAAVDIVGISNFVTFLTNTRDYRRDLRRVEYGDERDPDMRAFLERISPSNNVEKIRVPMLVVQGENDPRVPVTEAEQIVAALREGGKPVWYMNALNEGHGYRKKENRDVYAQVTALFFSEHLLEKPVPSWKPDQSEEMQSAGQAL</sequence>
<proteinExistence type="predicted"/>
<feature type="chain" id="PRO_5045658292" evidence="4">
    <location>
        <begin position="25"/>
        <end position="681"/>
    </location>
</feature>
<dbReference type="Pfam" id="PF02897">
    <property type="entry name" value="Peptidase_S9_N"/>
    <property type="match status" value="1"/>
</dbReference>
<dbReference type="Pfam" id="PF00326">
    <property type="entry name" value="Peptidase_S9"/>
    <property type="match status" value="1"/>
</dbReference>
<keyword evidence="1" id="KW-0645">Protease</keyword>
<accession>A0ABX4HYG1</accession>
<feature type="signal peptide" evidence="4">
    <location>
        <begin position="1"/>
        <end position="24"/>
    </location>
</feature>
<evidence type="ECO:0000259" key="6">
    <source>
        <dbReference type="Pfam" id="PF02897"/>
    </source>
</evidence>
<dbReference type="PANTHER" id="PTHR42776:SF27">
    <property type="entry name" value="DIPEPTIDYL PEPTIDASE FAMILY MEMBER 6"/>
    <property type="match status" value="1"/>
</dbReference>
<keyword evidence="3" id="KW-0720">Serine protease</keyword>
<evidence type="ECO:0000259" key="5">
    <source>
        <dbReference type="Pfam" id="PF00326"/>
    </source>
</evidence>
<dbReference type="EMBL" id="LRFG02000003">
    <property type="protein sequence ID" value="PCO05101.1"/>
    <property type="molecule type" value="Genomic_DNA"/>
</dbReference>
<organism evidence="7 8">
    <name type="scientific">Microbulbifer flavimaris</name>
    <dbReference type="NCBI Taxonomy" id="1781068"/>
    <lineage>
        <taxon>Bacteria</taxon>
        <taxon>Pseudomonadati</taxon>
        <taxon>Pseudomonadota</taxon>
        <taxon>Gammaproteobacteria</taxon>
        <taxon>Cellvibrionales</taxon>
        <taxon>Microbulbiferaceae</taxon>
        <taxon>Microbulbifer</taxon>
    </lineage>
</organism>
<evidence type="ECO:0000313" key="7">
    <source>
        <dbReference type="EMBL" id="PCO05101.1"/>
    </source>
</evidence>
<reference evidence="7" key="1">
    <citation type="submission" date="2017-08" db="EMBL/GenBank/DDBJ databases">
        <title>Microbulbifer marisrubri sp. nov., a halophilic alphaproteobacterium isolated from marine sediment of the Yellow Sea, China.</title>
        <authorList>
            <person name="Zhang G."/>
            <person name="Xiong Q."/>
        </authorList>
    </citation>
    <scope>NUCLEOTIDE SEQUENCE [LARGE SCALE GENOMIC DNA]</scope>
    <source>
        <strain evidence="7">WRN-8</strain>
    </source>
</reference>